<feature type="compositionally biased region" description="Low complexity" evidence="1">
    <location>
        <begin position="107"/>
        <end position="119"/>
    </location>
</feature>
<protein>
    <submittedName>
        <fullName evidence="2">Uncharacterized protein</fullName>
    </submittedName>
</protein>
<feature type="region of interest" description="Disordered" evidence="1">
    <location>
        <begin position="360"/>
        <end position="503"/>
    </location>
</feature>
<feature type="compositionally biased region" description="Basic and acidic residues" evidence="1">
    <location>
        <begin position="532"/>
        <end position="543"/>
    </location>
</feature>
<evidence type="ECO:0000313" key="2">
    <source>
        <dbReference type="EMBL" id="KGM17993.1"/>
    </source>
</evidence>
<dbReference type="AlphaFoldDB" id="A0A0A2DFR4"/>
<feature type="compositionally biased region" description="Low complexity" evidence="1">
    <location>
        <begin position="29"/>
        <end position="40"/>
    </location>
</feature>
<comment type="caution">
    <text evidence="2">The sequence shown here is derived from an EMBL/GenBank/DDBJ whole genome shotgun (WGS) entry which is preliminary data.</text>
</comment>
<dbReference type="RefSeq" id="WP_035116283.1">
    <property type="nucleotide sequence ID" value="NZ_CP047046.1"/>
</dbReference>
<feature type="compositionally biased region" description="Basic and acidic residues" evidence="1">
    <location>
        <begin position="463"/>
        <end position="473"/>
    </location>
</feature>
<evidence type="ECO:0000256" key="1">
    <source>
        <dbReference type="SAM" id="MobiDB-lite"/>
    </source>
</evidence>
<name>A0A0A2DFR4_9CORY</name>
<keyword evidence="3" id="KW-1185">Reference proteome</keyword>
<dbReference type="GeneID" id="300552039"/>
<dbReference type="Proteomes" id="UP000030145">
    <property type="component" value="Unassembled WGS sequence"/>
</dbReference>
<reference evidence="2 3" key="1">
    <citation type="submission" date="2014-10" db="EMBL/GenBank/DDBJ databases">
        <title>Whole Genome sequence of Corynebacterium auriscanis strain CIP 106629.</title>
        <authorList>
            <person name="Hassan S.S."/>
            <person name="Jamal S.B."/>
            <person name="Tiwari S."/>
            <person name="Oliveira L.D.C."/>
            <person name="Souza F."/>
            <person name="Mariano D.C."/>
            <person name="Almeida S."/>
            <person name="Dorella F."/>
            <person name="Pereira F."/>
            <person name="Carvalho A."/>
            <person name="Leal C.A."/>
            <person name="Soares S.D.C."/>
            <person name="Figueiredo H.C."/>
            <person name="Silva A."/>
            <person name="Azevedo V.A."/>
        </authorList>
    </citation>
    <scope>NUCLEOTIDE SEQUENCE [LARGE SCALE GENOMIC DNA]</scope>
    <source>
        <strain evidence="2 3">CIP 106629</strain>
    </source>
</reference>
<feature type="compositionally biased region" description="Basic and acidic residues" evidence="1">
    <location>
        <begin position="51"/>
        <end position="65"/>
    </location>
</feature>
<sequence>MNGSVLTLLIGLVLLGLAAWLLWRAGTQDSDGAGSASFDSTPLGSPDDDSSLERAERGVDNEKNPEGPAHPGEPEPRAEVEGEAPGAVVGREASAPAVKEADPGVNSSASPAAHSSAGSEPGTVVKPEPTGPGGDEKPQITTPESADKGDESAAPQIVRREDEEGFRFMRGRKRRRLWAQDNGFGHVREDRRAATELPEVLVQAIQPEQLVLRDVVAGFFEGYELTIGDLGGATILRMRRPAESPVTVYYSVAGAVPAGMRRAELLDQPPFYGFTTDIRALDRMLDERVEDGLAALAHVITDVIWQDDWIVIQMSRRLDISVWEQVLPVVRSLADAAMVLPPLIMSTPLAMDVADPTRALPRGTVTTGRTGSAATADSVEHGAPLQSTTATPQAAKRSSGKPRPGHLRAVADKHVPRSQQRAQEQGREVAGAARTEDGGAVASERPHIERPAGPVEFPSRSTARSEGEWEHGDFPLIDETDGSIPSLGEDPDHIAGSKSQQSRVIRVDQETAIFGEELSHAAQARRRKGRHRAPDARHARPDPIEPVEAEIETVDGEIVEDQN</sequence>
<accession>A0A0A2DFR4</accession>
<feature type="region of interest" description="Disordered" evidence="1">
    <location>
        <begin position="516"/>
        <end position="546"/>
    </location>
</feature>
<organism evidence="2 3">
    <name type="scientific">Corynebacterium auriscanis</name>
    <dbReference type="NCBI Taxonomy" id="99807"/>
    <lineage>
        <taxon>Bacteria</taxon>
        <taxon>Bacillati</taxon>
        <taxon>Actinomycetota</taxon>
        <taxon>Actinomycetes</taxon>
        <taxon>Mycobacteriales</taxon>
        <taxon>Corynebacteriaceae</taxon>
        <taxon>Corynebacterium</taxon>
    </lineage>
</organism>
<proteinExistence type="predicted"/>
<dbReference type="EMBL" id="JRVJ01000028">
    <property type="protein sequence ID" value="KGM17993.1"/>
    <property type="molecule type" value="Genomic_DNA"/>
</dbReference>
<feature type="region of interest" description="Disordered" evidence="1">
    <location>
        <begin position="29"/>
        <end position="163"/>
    </location>
</feature>
<gene>
    <name evidence="2" type="ORF">MA47_10850</name>
</gene>
<evidence type="ECO:0000313" key="3">
    <source>
        <dbReference type="Proteomes" id="UP000030145"/>
    </source>
</evidence>
<feature type="compositionally biased region" description="Polar residues" evidence="1">
    <location>
        <begin position="364"/>
        <end position="375"/>
    </location>
</feature>